<accession>H6SS14</accession>
<gene>
    <name evidence="8" type="ORF">RSPPHO_01067</name>
</gene>
<reference evidence="8 9" key="1">
    <citation type="submission" date="2012-02" db="EMBL/GenBank/DDBJ databases">
        <title>Shotgun genome sequence of Phaeospirillum photometricum DSM 122.</title>
        <authorList>
            <person name="Duquesne K."/>
            <person name="Sturgis J."/>
        </authorList>
    </citation>
    <scope>NUCLEOTIDE SEQUENCE [LARGE SCALE GENOMIC DNA]</scope>
    <source>
        <strain evidence="9">DSM122</strain>
    </source>
</reference>
<dbReference type="NCBIfam" id="NF002937">
    <property type="entry name" value="PRK03584.1"/>
    <property type="match status" value="1"/>
</dbReference>
<dbReference type="NCBIfam" id="TIGR01217">
    <property type="entry name" value="ac_ac_CoA_syn"/>
    <property type="match status" value="1"/>
</dbReference>
<organism evidence="8 9">
    <name type="scientific">Pararhodospirillum photometricum DSM 122</name>
    <dbReference type="NCBI Taxonomy" id="1150469"/>
    <lineage>
        <taxon>Bacteria</taxon>
        <taxon>Pseudomonadati</taxon>
        <taxon>Pseudomonadota</taxon>
        <taxon>Alphaproteobacteria</taxon>
        <taxon>Rhodospirillales</taxon>
        <taxon>Rhodospirillaceae</taxon>
        <taxon>Pararhodospirillum</taxon>
    </lineage>
</organism>
<dbReference type="PANTHER" id="PTHR42921:SF1">
    <property type="entry name" value="ACETOACETYL-COA SYNTHETASE"/>
    <property type="match status" value="1"/>
</dbReference>
<evidence type="ECO:0000256" key="4">
    <source>
        <dbReference type="ARBA" id="ARBA00022840"/>
    </source>
</evidence>
<dbReference type="PANTHER" id="PTHR42921">
    <property type="entry name" value="ACETOACETYL-COA SYNTHETASE"/>
    <property type="match status" value="1"/>
</dbReference>
<sequence length="666" mass="72635">MRSAIRPPNREKSIVQDPVRPLWQLAPERVAAASLTAFRQAVETEEGVSLPDYDALWQWSIDHPGAFWDKVWTFCRVIGERGDGPAVDDPTRMPGARWFAQARLNMAETLLRPDVDPEADALVFWGEASVRRRLSHAALRAEVSRVAQALARAGVGPGDRVAGYLPNLPEAVIAFLATVSLGAVWSSASPDFGVQGVLDRFGQIEPTVLFVVDGYLYNGKVHSCRGKVADIVARLPSLTAVVEIPYAGGGPETVEAVSWDDFLAGLTPSAPTFHRVPFDHPLVIMYSSGTTGAPKCIVHGHGGTLLQQLKEHVLHGDTRPGDRVFYFTTLGWMMWNWLVGALGTGATLLLYDGSPFHPSGTILWDYAQAEGCTFFGTSAKWLDAQRKEGLRPRDTHALGALRVIASTGSPLAPEGFDHVYEAIKADVHLASISGGTDIVSCFMLGSPVDPVYRGEIQKRGLGMAVAVYDESGRPVVGEKGELVCTRAFPSTPLGFWNDPDGSRFRAAYFERFPGIWTHGDWVELTPRGGIIVYGRSDATLNPGGVRIGTAEIYRQVETLPEVREAIVIGQDWEGDVRVLLFVVLAPGLALDDALVARIKGRIRENCTPRHVPAKVLQVGDIPRTKSNKIVELAVRDVIHGRVVRNKEALANPEALDEFMDRPELVS</sequence>
<dbReference type="KEGG" id="rpm:RSPPHO_01067"/>
<dbReference type="InterPro" id="IPR005914">
    <property type="entry name" value="Acac_CoA_synth"/>
</dbReference>
<keyword evidence="9" id="KW-1185">Reference proteome</keyword>
<proteinExistence type="inferred from homology"/>
<dbReference type="PROSITE" id="PS00455">
    <property type="entry name" value="AMP_BINDING"/>
    <property type="match status" value="1"/>
</dbReference>
<evidence type="ECO:0000313" key="8">
    <source>
        <dbReference type="EMBL" id="CCG07693.1"/>
    </source>
</evidence>
<dbReference type="GO" id="GO:0030729">
    <property type="term" value="F:acetoacetate-CoA ligase activity"/>
    <property type="evidence" value="ECO:0007669"/>
    <property type="project" value="UniProtKB-EC"/>
</dbReference>
<evidence type="ECO:0000313" key="9">
    <source>
        <dbReference type="Proteomes" id="UP000033220"/>
    </source>
</evidence>
<dbReference type="CDD" id="cd05943">
    <property type="entry name" value="AACS"/>
    <property type="match status" value="1"/>
</dbReference>
<dbReference type="InterPro" id="IPR000873">
    <property type="entry name" value="AMP-dep_synth/lig_dom"/>
</dbReference>
<feature type="domain" description="AMP-binding enzyme C-terminal" evidence="6">
    <location>
        <begin position="558"/>
        <end position="628"/>
    </location>
</feature>
<dbReference type="Gene3D" id="3.30.300.30">
    <property type="match status" value="1"/>
</dbReference>
<dbReference type="InterPro" id="IPR020845">
    <property type="entry name" value="AMP-binding_CS"/>
</dbReference>
<dbReference type="InterPro" id="IPR025110">
    <property type="entry name" value="AMP-bd_C"/>
</dbReference>
<dbReference type="InterPro" id="IPR045851">
    <property type="entry name" value="AMP-bd_C_sf"/>
</dbReference>
<evidence type="ECO:0000256" key="2">
    <source>
        <dbReference type="ARBA" id="ARBA00022598"/>
    </source>
</evidence>
<name>H6SS14_PARPM</name>
<dbReference type="HOGENOM" id="CLU_000022_3_3_5"/>
<dbReference type="Pfam" id="PF16177">
    <property type="entry name" value="ACAS_N"/>
    <property type="match status" value="1"/>
</dbReference>
<evidence type="ECO:0000259" key="5">
    <source>
        <dbReference type="Pfam" id="PF00501"/>
    </source>
</evidence>
<evidence type="ECO:0000256" key="1">
    <source>
        <dbReference type="ARBA" id="ARBA00006432"/>
    </source>
</evidence>
<feature type="domain" description="Acetyl-coenzyme A synthetase N-terminal" evidence="7">
    <location>
        <begin position="53"/>
        <end position="108"/>
    </location>
</feature>
<feature type="domain" description="AMP-dependent synthetase/ligase" evidence="5">
    <location>
        <begin position="116"/>
        <end position="484"/>
    </location>
</feature>
<keyword evidence="4" id="KW-0067">ATP-binding</keyword>
<evidence type="ECO:0000259" key="6">
    <source>
        <dbReference type="Pfam" id="PF13193"/>
    </source>
</evidence>
<dbReference type="eggNOG" id="COG0365">
    <property type="taxonomic scope" value="Bacteria"/>
</dbReference>
<dbReference type="GO" id="GO:0006629">
    <property type="term" value="P:lipid metabolic process"/>
    <property type="evidence" value="ECO:0007669"/>
    <property type="project" value="InterPro"/>
</dbReference>
<dbReference type="SUPFAM" id="SSF56801">
    <property type="entry name" value="Acetyl-CoA synthetase-like"/>
    <property type="match status" value="1"/>
</dbReference>
<dbReference type="EMBL" id="HE663493">
    <property type="protein sequence ID" value="CCG07693.1"/>
    <property type="molecule type" value="Genomic_DNA"/>
</dbReference>
<dbReference type="STRING" id="1150469.RSPPHO_01067"/>
<protein>
    <submittedName>
        <fullName evidence="8">Acetoacetyl-CoA synthase</fullName>
        <ecNumber evidence="8">6.2.1.16</ecNumber>
    </submittedName>
</protein>
<evidence type="ECO:0000256" key="3">
    <source>
        <dbReference type="ARBA" id="ARBA00022741"/>
    </source>
</evidence>
<dbReference type="Gene3D" id="3.40.50.12780">
    <property type="entry name" value="N-terminal domain of ligase-like"/>
    <property type="match status" value="1"/>
</dbReference>
<evidence type="ECO:0000259" key="7">
    <source>
        <dbReference type="Pfam" id="PF16177"/>
    </source>
</evidence>
<dbReference type="GO" id="GO:0005524">
    <property type="term" value="F:ATP binding"/>
    <property type="evidence" value="ECO:0007669"/>
    <property type="project" value="UniProtKB-KW"/>
</dbReference>
<dbReference type="InterPro" id="IPR032387">
    <property type="entry name" value="ACAS_N"/>
</dbReference>
<dbReference type="EC" id="6.2.1.16" evidence="8"/>
<dbReference type="Pfam" id="PF00501">
    <property type="entry name" value="AMP-binding"/>
    <property type="match status" value="1"/>
</dbReference>
<dbReference type="Proteomes" id="UP000033220">
    <property type="component" value="Chromosome DSM 122"/>
</dbReference>
<dbReference type="PATRIC" id="fig|1150469.3.peg.1215"/>
<keyword evidence="3" id="KW-0547">Nucleotide-binding</keyword>
<dbReference type="Pfam" id="PF13193">
    <property type="entry name" value="AMP-binding_C"/>
    <property type="match status" value="1"/>
</dbReference>
<keyword evidence="2 8" id="KW-0436">Ligase</keyword>
<comment type="similarity">
    <text evidence="1">Belongs to the ATP-dependent AMP-binding enzyme family.</text>
</comment>
<dbReference type="AlphaFoldDB" id="H6SS14"/>
<dbReference type="InterPro" id="IPR042099">
    <property type="entry name" value="ANL_N_sf"/>
</dbReference>